<sequence>MLFSVTPLAIALHTALFSLPTDRRSVLSSLILTPAVDLDRIENVVRIASDEIVTSPERTKSLQPWSIQLPLERYSGGTNCIRLTLSYRRIESLFGAKRYLPKKVYKAIVDTGSPYLVISDGMEYASFLDEVENPVSWKMPPTIDFIYTLFEPNVHFELEKSSYGPTEEIYGSVKGNIEWKESFVQVRDENVSDNIVLGVLDEKLTQESGGPLIGLVKRSNHRTEKVQLRPTFLEQLRYREICSFQIDSPNKLLTLASGKSLINDTAEKIIPLVDLRPLGDFVEHYTCIVDTLKLNNDIFTAKSISSNGLVRPIVAVFDSGLSGCLLTQPLWDLLVDRQSIDLTSVNNLDVGVITKASNSNAKESLQKKHLVHFETDSTMPFFRLSPINLDWFDDDDDTCPLVVVLGQTFLSQGSLTIDIDERQATFKS</sequence>
<dbReference type="AlphaFoldDB" id="A0A7S3PV84"/>
<reference evidence="1" key="1">
    <citation type="submission" date="2021-01" db="EMBL/GenBank/DDBJ databases">
        <authorList>
            <person name="Corre E."/>
            <person name="Pelletier E."/>
            <person name="Niang G."/>
            <person name="Scheremetjew M."/>
            <person name="Finn R."/>
            <person name="Kale V."/>
            <person name="Holt S."/>
            <person name="Cochrane G."/>
            <person name="Meng A."/>
            <person name="Brown T."/>
            <person name="Cohen L."/>
        </authorList>
    </citation>
    <scope>NUCLEOTIDE SEQUENCE</scope>
    <source>
        <strain evidence="1">MM31A-1</strain>
    </source>
</reference>
<dbReference type="EMBL" id="HBIO01001882">
    <property type="protein sequence ID" value="CAE0456517.1"/>
    <property type="molecule type" value="Transcribed_RNA"/>
</dbReference>
<name>A0A7S3PV84_9STRA</name>
<accession>A0A7S3PV84</accession>
<evidence type="ECO:0000313" key="1">
    <source>
        <dbReference type="EMBL" id="CAE0456517.1"/>
    </source>
</evidence>
<protein>
    <recommendedName>
        <fullName evidence="2">Peptidase A1 domain-containing protein</fullName>
    </recommendedName>
</protein>
<gene>
    <name evidence="1" type="ORF">CDEB00056_LOCUS1358</name>
</gene>
<proteinExistence type="predicted"/>
<evidence type="ECO:0008006" key="2">
    <source>
        <dbReference type="Google" id="ProtNLM"/>
    </source>
</evidence>
<organism evidence="1">
    <name type="scientific">Chaetoceros debilis</name>
    <dbReference type="NCBI Taxonomy" id="122233"/>
    <lineage>
        <taxon>Eukaryota</taxon>
        <taxon>Sar</taxon>
        <taxon>Stramenopiles</taxon>
        <taxon>Ochrophyta</taxon>
        <taxon>Bacillariophyta</taxon>
        <taxon>Coscinodiscophyceae</taxon>
        <taxon>Chaetocerotophycidae</taxon>
        <taxon>Chaetocerotales</taxon>
        <taxon>Chaetocerotaceae</taxon>
        <taxon>Chaetoceros</taxon>
    </lineage>
</organism>